<evidence type="ECO:0000256" key="3">
    <source>
        <dbReference type="ARBA" id="ARBA00009466"/>
    </source>
</evidence>
<keyword evidence="6" id="KW-0653">Protein transport</keyword>
<name>U6L808_9EIME</name>
<comment type="subcellular location">
    <subcellularLocation>
        <location evidence="2">Cytoplasm</location>
    </subcellularLocation>
    <subcellularLocation>
        <location evidence="1">Nucleus</location>
    </subcellularLocation>
</comment>
<dbReference type="Pfam" id="PF03810">
    <property type="entry name" value="IBN_N"/>
    <property type="match status" value="1"/>
</dbReference>
<keyword evidence="4" id="KW-0813">Transport</keyword>
<reference evidence="9" key="1">
    <citation type="submission" date="2013-10" db="EMBL/GenBank/DDBJ databases">
        <title>Genomic analysis of the causative agents of coccidiosis in chickens.</title>
        <authorList>
            <person name="Reid A.J."/>
            <person name="Blake D."/>
            <person name="Billington K."/>
            <person name="Browne H."/>
            <person name="Dunn M."/>
            <person name="Hung S."/>
            <person name="Kawahara F."/>
            <person name="Miranda-Saavedra D."/>
            <person name="Mourier T."/>
            <person name="Nagra H."/>
            <person name="Otto T.D."/>
            <person name="Rawlings N."/>
            <person name="Sanchez A."/>
            <person name="Sanders M."/>
            <person name="Subramaniam C."/>
            <person name="Tay Y."/>
            <person name="Dear P."/>
            <person name="Doerig C."/>
            <person name="Gruber A."/>
            <person name="Parkinson J."/>
            <person name="Shirley M."/>
            <person name="Wan K.L."/>
            <person name="Berriman M."/>
            <person name="Tomley F."/>
            <person name="Pain A."/>
        </authorList>
    </citation>
    <scope>NUCLEOTIDE SEQUENCE [LARGE SCALE GENOMIC DNA]</scope>
    <source>
        <strain evidence="9">Houghton</strain>
    </source>
</reference>
<protein>
    <recommendedName>
        <fullName evidence="8">Importin N-terminal domain-containing protein</fullName>
    </recommendedName>
</protein>
<dbReference type="OrthoDB" id="244158at2759"/>
<evidence type="ECO:0000313" key="10">
    <source>
        <dbReference type="Proteomes" id="UP000030750"/>
    </source>
</evidence>
<dbReference type="AlphaFoldDB" id="U6L808"/>
<dbReference type="Proteomes" id="UP000030750">
    <property type="component" value="Unassembled WGS sequence"/>
</dbReference>
<dbReference type="PANTHER" id="PTHR12596">
    <property type="entry name" value="EXPORTIN 4,7-RELATED"/>
    <property type="match status" value="1"/>
</dbReference>
<dbReference type="VEuPathDB" id="ToxoDB:EBH_0011740"/>
<evidence type="ECO:0000256" key="4">
    <source>
        <dbReference type="ARBA" id="ARBA00022448"/>
    </source>
</evidence>
<sequence>MADLAEVQQLELLCQAFYGGAGKEEQNEAHQVLLPLVNNPENMPRLQAVLAHSSNLQALIFASSGLMNLFTRYWGQISDKQKEETRNFLLNYLYQRSADLLHNAQEILGHLIRLLCRIVKLSWFEDVDKASFCTSVRQRFTSAVV</sequence>
<evidence type="ECO:0000313" key="9">
    <source>
        <dbReference type="EMBL" id="CDJ46316.1"/>
    </source>
</evidence>
<evidence type="ECO:0000256" key="6">
    <source>
        <dbReference type="ARBA" id="ARBA00022927"/>
    </source>
</evidence>
<accession>U6L808</accession>
<dbReference type="InterPro" id="IPR044189">
    <property type="entry name" value="XPO4/7-like"/>
</dbReference>
<dbReference type="GO" id="GO:0006611">
    <property type="term" value="P:protein export from nucleus"/>
    <property type="evidence" value="ECO:0007669"/>
    <property type="project" value="TreeGrafter"/>
</dbReference>
<evidence type="ECO:0000256" key="2">
    <source>
        <dbReference type="ARBA" id="ARBA00004496"/>
    </source>
</evidence>
<dbReference type="GO" id="GO:0031267">
    <property type="term" value="F:small GTPase binding"/>
    <property type="evidence" value="ECO:0007669"/>
    <property type="project" value="InterPro"/>
</dbReference>
<dbReference type="GO" id="GO:0005049">
    <property type="term" value="F:nuclear export signal receptor activity"/>
    <property type="evidence" value="ECO:0007669"/>
    <property type="project" value="InterPro"/>
</dbReference>
<gene>
    <name evidence="9" type="ORF">EBH_0011740</name>
</gene>
<reference evidence="9" key="2">
    <citation type="submission" date="2013-10" db="EMBL/GenBank/DDBJ databases">
        <authorList>
            <person name="Aslett M."/>
        </authorList>
    </citation>
    <scope>NUCLEOTIDE SEQUENCE [LARGE SCALE GENOMIC DNA]</scope>
    <source>
        <strain evidence="9">Houghton</strain>
    </source>
</reference>
<dbReference type="PROSITE" id="PS50166">
    <property type="entry name" value="IMPORTIN_B_NT"/>
    <property type="match status" value="1"/>
</dbReference>
<dbReference type="GO" id="GO:0005643">
    <property type="term" value="C:nuclear pore"/>
    <property type="evidence" value="ECO:0007669"/>
    <property type="project" value="TreeGrafter"/>
</dbReference>
<dbReference type="Gene3D" id="1.25.10.10">
    <property type="entry name" value="Leucine-rich Repeat Variant"/>
    <property type="match status" value="1"/>
</dbReference>
<dbReference type="InterPro" id="IPR016024">
    <property type="entry name" value="ARM-type_fold"/>
</dbReference>
<evidence type="ECO:0000259" key="8">
    <source>
        <dbReference type="PROSITE" id="PS50166"/>
    </source>
</evidence>
<keyword evidence="5" id="KW-0963">Cytoplasm</keyword>
<evidence type="ECO:0000256" key="7">
    <source>
        <dbReference type="ARBA" id="ARBA00023242"/>
    </source>
</evidence>
<evidence type="ECO:0000256" key="1">
    <source>
        <dbReference type="ARBA" id="ARBA00004123"/>
    </source>
</evidence>
<dbReference type="PANTHER" id="PTHR12596:SF2">
    <property type="entry name" value="EXPORTIN-7 ISOFORM X1"/>
    <property type="match status" value="1"/>
</dbReference>
<dbReference type="GO" id="GO:0005737">
    <property type="term" value="C:cytoplasm"/>
    <property type="evidence" value="ECO:0007669"/>
    <property type="project" value="UniProtKB-SubCell"/>
</dbReference>
<evidence type="ECO:0000256" key="5">
    <source>
        <dbReference type="ARBA" id="ARBA00022490"/>
    </source>
</evidence>
<dbReference type="EMBL" id="HG710352">
    <property type="protein sequence ID" value="CDJ46316.1"/>
    <property type="molecule type" value="Genomic_DNA"/>
</dbReference>
<keyword evidence="10" id="KW-1185">Reference proteome</keyword>
<feature type="domain" description="Importin N-terminal" evidence="8">
    <location>
        <begin position="29"/>
        <end position="95"/>
    </location>
</feature>
<dbReference type="InterPro" id="IPR001494">
    <property type="entry name" value="Importin-beta_N"/>
</dbReference>
<keyword evidence="7" id="KW-0539">Nucleus</keyword>
<organism evidence="9 10">
    <name type="scientific">Eimeria brunetti</name>
    <dbReference type="NCBI Taxonomy" id="51314"/>
    <lineage>
        <taxon>Eukaryota</taxon>
        <taxon>Sar</taxon>
        <taxon>Alveolata</taxon>
        <taxon>Apicomplexa</taxon>
        <taxon>Conoidasida</taxon>
        <taxon>Coccidia</taxon>
        <taxon>Eucoccidiorida</taxon>
        <taxon>Eimeriorina</taxon>
        <taxon>Eimeriidae</taxon>
        <taxon>Eimeria</taxon>
    </lineage>
</organism>
<dbReference type="SMART" id="SM00913">
    <property type="entry name" value="IBN_N"/>
    <property type="match status" value="1"/>
</dbReference>
<comment type="similarity">
    <text evidence="3">Belongs to the exportin family.</text>
</comment>
<proteinExistence type="inferred from homology"/>
<dbReference type="InterPro" id="IPR011989">
    <property type="entry name" value="ARM-like"/>
</dbReference>
<dbReference type="SUPFAM" id="SSF48371">
    <property type="entry name" value="ARM repeat"/>
    <property type="match status" value="1"/>
</dbReference>